<evidence type="ECO:0000256" key="3">
    <source>
        <dbReference type="ARBA" id="ARBA00022448"/>
    </source>
</evidence>
<evidence type="ECO:0000256" key="5">
    <source>
        <dbReference type="ARBA" id="ARBA00022519"/>
    </source>
</evidence>
<feature type="transmembrane region" description="Helical" evidence="9">
    <location>
        <begin position="343"/>
        <end position="362"/>
    </location>
</feature>
<feature type="transmembrane region" description="Helical" evidence="9">
    <location>
        <begin position="539"/>
        <end position="557"/>
    </location>
</feature>
<dbReference type="GO" id="GO:0009636">
    <property type="term" value="P:response to toxic substance"/>
    <property type="evidence" value="ECO:0007669"/>
    <property type="project" value="UniProtKB-ARBA"/>
</dbReference>
<keyword evidence="7 9" id="KW-1133">Transmembrane helix</keyword>
<dbReference type="PANTHER" id="PTHR32063:SF11">
    <property type="entry name" value="CATION OR DRUG EFFLUX SYSTEM PROTEIN"/>
    <property type="match status" value="1"/>
</dbReference>
<sequence length="1041" mass="112383">MISEVFIKRPVLASVLSIIIVIAGLISLVGLPITQYPEITPVQVTVSASYPGADAETVADSVAGPLETRINGVDNMLYMQSTSSATGQMTLTVYFDIDTDPDTAEVQVNNRVNQALPELPDVVRNAGVTVEKRSSSFLMLIGILSPDDSKDEAFLGNYANLYVLDEIKRVPGANQAQVMGLPDLAMRLWLDPDRMAGLKLTAKDIQVAVSQQNQQFGIGSLGQSPTTEPVEMTFPVVTAGRFSTEQEFNDIILRADSKGTAIVRLKDVGRAEQGLKAYMLRSSLNGKAATFIAVYQQPGSNAVDVSNRLRALMEELKKSFPQGVDYTISLDTTKFVQASIDEVTETLIVAIILVVLVTYLFLQNINATLIPTIAILVSIVGTFVGMLALGFSINLLTLFGLVLAIGIVCDDAIVVVENVERNLKEFSMTPMDATITAMKEVTGPVIATTLVLMAVFVPVAFLGGTTGVLYQQFAITIAISVAISSFIALTLTPAMAAILLKPRDEISSGFFGWFNRMVERMTAVYATGVRWVMKFGKTALLFVIAMLVVLYLLFRIVPSSFVPSEDQGYLFAAVMLPDGASLDRTQALTQKVADMFSEHPAVQDASALAGFSFIDGQFKTNAGTVFIALKDFNLRQTPELSASAVLGQLQPRLNRLKEGVVISINPPSIPGLGSQGGFEYWLQNLGAGNAADLAATTRKLIEEAKQRPEITRLTSTINAASRQLMTYVDRVKAETLGVAVSDVYASLQTLFGSLYVSQYNKFGRVWQVILQASPEYREKPEDIQNIFVRQHSGKMVPLSAIVSTEYHQGPDLVSRFNGFMAAKITGDAAPGYSSGEAISTMEQLSRQALPAGYGYAWSGQAYEEKKSGGTSAIIFGFALVMVFLILAAQYEQWSLPAAVLSAIPFGIFGALLTVWLRGMENDVYFQIGLVTLIGLSAKNAILIVEFAELKYNEGLSPFEAALEAARLRLRPILMTSLSFILGAMPLVLASGAGANARHSIGTGIIGGMVGATTLALFFVPLFFYLIRSAKERLGGKEKTAI</sequence>
<dbReference type="InterPro" id="IPR001036">
    <property type="entry name" value="Acrflvin-R"/>
</dbReference>
<keyword evidence="4" id="KW-1003">Cell membrane</keyword>
<comment type="caution">
    <text evidence="10">The sequence shown here is derived from an EMBL/GenBank/DDBJ whole genome shotgun (WGS) entry which is preliminary data.</text>
</comment>
<evidence type="ECO:0000256" key="2">
    <source>
        <dbReference type="ARBA" id="ARBA00010942"/>
    </source>
</evidence>
<gene>
    <name evidence="10" type="ORF">ENJ12_03240</name>
</gene>
<dbReference type="Gene3D" id="3.30.70.1440">
    <property type="entry name" value="Multidrug efflux transporter AcrB pore domain"/>
    <property type="match status" value="1"/>
</dbReference>
<keyword evidence="5 9" id="KW-0997">Cell inner membrane</keyword>
<dbReference type="PRINTS" id="PR00702">
    <property type="entry name" value="ACRIFLAVINRP"/>
</dbReference>
<dbReference type="GO" id="GO:0015562">
    <property type="term" value="F:efflux transmembrane transporter activity"/>
    <property type="evidence" value="ECO:0007669"/>
    <property type="project" value="InterPro"/>
</dbReference>
<feature type="transmembrane region" description="Helical" evidence="9">
    <location>
        <begin position="895"/>
        <end position="917"/>
    </location>
</feature>
<dbReference type="Gene3D" id="3.30.70.1430">
    <property type="entry name" value="Multidrug efflux transporter AcrB pore domain"/>
    <property type="match status" value="2"/>
</dbReference>
<keyword evidence="3 9" id="KW-0813">Transport</keyword>
<evidence type="ECO:0000256" key="8">
    <source>
        <dbReference type="ARBA" id="ARBA00023136"/>
    </source>
</evidence>
<evidence type="ECO:0000256" key="1">
    <source>
        <dbReference type="ARBA" id="ARBA00004429"/>
    </source>
</evidence>
<dbReference type="EMBL" id="DRLF01000121">
    <property type="protein sequence ID" value="HEC05839.1"/>
    <property type="molecule type" value="Genomic_DNA"/>
</dbReference>
<evidence type="ECO:0000256" key="4">
    <source>
        <dbReference type="ARBA" id="ARBA00022475"/>
    </source>
</evidence>
<feature type="transmembrane region" description="Helical" evidence="9">
    <location>
        <begin position="369"/>
        <end position="389"/>
    </location>
</feature>
<comment type="similarity">
    <text evidence="2 9">Belongs to the resistance-nodulation-cell division (RND) (TC 2.A.6) family.</text>
</comment>
<dbReference type="PANTHER" id="PTHR32063">
    <property type="match status" value="1"/>
</dbReference>
<feature type="transmembrane region" description="Helical" evidence="9">
    <location>
        <begin position="1004"/>
        <end position="1026"/>
    </location>
</feature>
<feature type="transmembrane region" description="Helical" evidence="9">
    <location>
        <begin position="12"/>
        <end position="33"/>
    </location>
</feature>
<accession>A0A831WCK0</accession>
<keyword evidence="8 9" id="KW-0472">Membrane</keyword>
<dbReference type="Gene3D" id="3.30.70.1320">
    <property type="entry name" value="Multidrug efflux transporter AcrB pore domain like"/>
    <property type="match status" value="1"/>
</dbReference>
<dbReference type="Gene3D" id="3.30.2090.10">
    <property type="entry name" value="Multidrug efflux transporter AcrB TolC docking domain, DN and DC subdomains"/>
    <property type="match status" value="2"/>
</dbReference>
<proteinExistence type="inferred from homology"/>
<evidence type="ECO:0000313" key="10">
    <source>
        <dbReference type="EMBL" id="HEC05839.1"/>
    </source>
</evidence>
<dbReference type="AlphaFoldDB" id="A0A831WCK0"/>
<evidence type="ECO:0000256" key="6">
    <source>
        <dbReference type="ARBA" id="ARBA00022692"/>
    </source>
</evidence>
<dbReference type="FunFam" id="3.30.70.1430:FF:000001">
    <property type="entry name" value="Efflux pump membrane transporter"/>
    <property type="match status" value="1"/>
</dbReference>
<name>A0A831WCK0_9GAMM</name>
<feature type="transmembrane region" description="Helical" evidence="9">
    <location>
        <begin position="473"/>
        <end position="500"/>
    </location>
</feature>
<reference evidence="10" key="1">
    <citation type="journal article" date="2020" name="mSystems">
        <title>Genome- and Community-Level Interaction Insights into Carbon Utilization and Element Cycling Functions of Hydrothermarchaeota in Hydrothermal Sediment.</title>
        <authorList>
            <person name="Zhou Z."/>
            <person name="Liu Y."/>
            <person name="Xu W."/>
            <person name="Pan J."/>
            <person name="Luo Z.H."/>
            <person name="Li M."/>
        </authorList>
    </citation>
    <scope>NUCLEOTIDE SEQUENCE [LARGE SCALE GENOMIC DNA]</scope>
    <source>
        <strain evidence="10">HyVt-458</strain>
    </source>
</reference>
<keyword evidence="6 9" id="KW-0812">Transmembrane</keyword>
<feature type="transmembrane region" description="Helical" evidence="9">
    <location>
        <begin position="923"/>
        <end position="944"/>
    </location>
</feature>
<dbReference type="InterPro" id="IPR027463">
    <property type="entry name" value="AcrB_DN_DC_subdom"/>
</dbReference>
<feature type="transmembrane region" description="Helical" evidence="9">
    <location>
        <begin position="972"/>
        <end position="992"/>
    </location>
</feature>
<comment type="subcellular location">
    <subcellularLocation>
        <location evidence="1 9">Cell inner membrane</location>
        <topology evidence="1 9">Multi-pass membrane protein</topology>
    </subcellularLocation>
</comment>
<dbReference type="SUPFAM" id="SSF82714">
    <property type="entry name" value="Multidrug efflux transporter AcrB TolC docking domain, DN and DC subdomains"/>
    <property type="match status" value="2"/>
</dbReference>
<dbReference type="NCBIfam" id="TIGR00915">
    <property type="entry name" value="2A0602"/>
    <property type="match status" value="1"/>
</dbReference>
<feature type="transmembrane region" description="Helical" evidence="9">
    <location>
        <begin position="441"/>
        <end position="461"/>
    </location>
</feature>
<dbReference type="Proteomes" id="UP000886339">
    <property type="component" value="Unassembled WGS sequence"/>
</dbReference>
<dbReference type="SUPFAM" id="SSF82693">
    <property type="entry name" value="Multidrug efflux transporter AcrB pore domain, PN1, PN2, PC1 and PC2 subdomains"/>
    <property type="match status" value="3"/>
</dbReference>
<dbReference type="NCBIfam" id="NF000282">
    <property type="entry name" value="RND_permease_1"/>
    <property type="match status" value="1"/>
</dbReference>
<dbReference type="GO" id="GO:0042910">
    <property type="term" value="F:xenobiotic transmembrane transporter activity"/>
    <property type="evidence" value="ECO:0007669"/>
    <property type="project" value="TreeGrafter"/>
</dbReference>
<protein>
    <recommendedName>
        <fullName evidence="9">Efflux pump membrane transporter</fullName>
    </recommendedName>
</protein>
<dbReference type="InterPro" id="IPR004764">
    <property type="entry name" value="MdtF-like"/>
</dbReference>
<dbReference type="GO" id="GO:0005886">
    <property type="term" value="C:plasma membrane"/>
    <property type="evidence" value="ECO:0007669"/>
    <property type="project" value="UniProtKB-SubCell"/>
</dbReference>
<evidence type="ECO:0000256" key="7">
    <source>
        <dbReference type="ARBA" id="ARBA00022989"/>
    </source>
</evidence>
<dbReference type="Pfam" id="PF00873">
    <property type="entry name" value="ACR_tran"/>
    <property type="match status" value="1"/>
</dbReference>
<dbReference type="SUPFAM" id="SSF82866">
    <property type="entry name" value="Multidrug efflux transporter AcrB transmembrane domain"/>
    <property type="match status" value="2"/>
</dbReference>
<feature type="transmembrane region" description="Helical" evidence="9">
    <location>
        <begin position="395"/>
        <end position="420"/>
    </location>
</feature>
<feature type="transmembrane region" description="Helical" evidence="9">
    <location>
        <begin position="868"/>
        <end position="888"/>
    </location>
</feature>
<evidence type="ECO:0000256" key="9">
    <source>
        <dbReference type="RuleBase" id="RU364070"/>
    </source>
</evidence>
<dbReference type="Gene3D" id="1.20.1640.10">
    <property type="entry name" value="Multidrug efflux transporter AcrB transmembrane domain"/>
    <property type="match status" value="2"/>
</dbReference>
<organism evidence="10">
    <name type="scientific">Thiolapillus brandeum</name>
    <dbReference type="NCBI Taxonomy" id="1076588"/>
    <lineage>
        <taxon>Bacteria</taxon>
        <taxon>Pseudomonadati</taxon>
        <taxon>Pseudomonadota</taxon>
        <taxon>Gammaproteobacteria</taxon>
        <taxon>Chromatiales</taxon>
        <taxon>Sedimenticolaceae</taxon>
        <taxon>Thiolapillus</taxon>
    </lineage>
</organism>
<dbReference type="FunFam" id="1.20.1640.10:FF:000001">
    <property type="entry name" value="Efflux pump membrane transporter"/>
    <property type="match status" value="1"/>
</dbReference>